<organism evidence="1 2">
    <name type="scientific">Holothuria leucospilota</name>
    <name type="common">Black long sea cucumber</name>
    <name type="synonym">Mertensiothuria leucospilota</name>
    <dbReference type="NCBI Taxonomy" id="206669"/>
    <lineage>
        <taxon>Eukaryota</taxon>
        <taxon>Metazoa</taxon>
        <taxon>Echinodermata</taxon>
        <taxon>Eleutherozoa</taxon>
        <taxon>Echinozoa</taxon>
        <taxon>Holothuroidea</taxon>
        <taxon>Aspidochirotacea</taxon>
        <taxon>Aspidochirotida</taxon>
        <taxon>Holothuriidae</taxon>
        <taxon>Holothuria</taxon>
    </lineage>
</organism>
<comment type="caution">
    <text evidence="1">The sequence shown here is derived from an EMBL/GenBank/DDBJ whole genome shotgun (WGS) entry which is preliminary data.</text>
</comment>
<dbReference type="Proteomes" id="UP001152320">
    <property type="component" value="Unassembled WGS sequence"/>
</dbReference>
<proteinExistence type="predicted"/>
<keyword evidence="2" id="KW-1185">Reference proteome</keyword>
<sequence length="298" mass="34473">MYTWHSNIDRAIHCRLDFFVVSRHLRTSVLNSSIISLIGSDHSGVSLELQIGVARGKGTWKLNTALLDDPIYIETIKSAIHSTVNSCRDKDPSFVWEACKLSIRSASIAYSKYLAIQRDCYERFLIDRISHLEQLQANSPSEQCKDQLTDARSALNIIYDFKLKGIIIRSRARWTEDGEKSTQYFLNLEKRNRTLNTINELVLENNEVIKNPTDILQELEQFYKKLYTKRSDVMSEIFFMNTTLNHFKLSSEQQRSCEGKISLEDCYISLHSMLLKSHLVQMVCQLNFIRFSGRKLGS</sequence>
<dbReference type="AlphaFoldDB" id="A0A9Q0Y9Q4"/>
<dbReference type="SUPFAM" id="SSF56219">
    <property type="entry name" value="DNase I-like"/>
    <property type="match status" value="1"/>
</dbReference>
<evidence type="ECO:0000313" key="1">
    <source>
        <dbReference type="EMBL" id="KAJ8017426.1"/>
    </source>
</evidence>
<keyword evidence="1" id="KW-0548">Nucleotidyltransferase</keyword>
<keyword evidence="1" id="KW-0808">Transferase</keyword>
<evidence type="ECO:0000313" key="2">
    <source>
        <dbReference type="Proteomes" id="UP001152320"/>
    </source>
</evidence>
<dbReference type="EMBL" id="JAIZAY010002035">
    <property type="protein sequence ID" value="KAJ8017426.1"/>
    <property type="molecule type" value="Genomic_DNA"/>
</dbReference>
<dbReference type="GO" id="GO:0003964">
    <property type="term" value="F:RNA-directed DNA polymerase activity"/>
    <property type="evidence" value="ECO:0007669"/>
    <property type="project" value="UniProtKB-KW"/>
</dbReference>
<name>A0A9Q0Y9Q4_HOLLE</name>
<protein>
    <submittedName>
        <fullName evidence="1">LINE-1 reverse transcriptase-like</fullName>
    </submittedName>
</protein>
<dbReference type="Gene3D" id="3.60.10.10">
    <property type="entry name" value="Endonuclease/exonuclease/phosphatase"/>
    <property type="match status" value="1"/>
</dbReference>
<gene>
    <name evidence="1" type="ORF">HOLleu_45181</name>
</gene>
<dbReference type="InterPro" id="IPR036691">
    <property type="entry name" value="Endo/exonu/phosph_ase_sf"/>
</dbReference>
<reference evidence="1" key="1">
    <citation type="submission" date="2021-10" db="EMBL/GenBank/DDBJ databases">
        <title>Tropical sea cucumber genome reveals ecological adaptation and Cuvierian tubules defense mechanism.</title>
        <authorList>
            <person name="Chen T."/>
        </authorList>
    </citation>
    <scope>NUCLEOTIDE SEQUENCE</scope>
    <source>
        <strain evidence="1">Nanhai2018</strain>
        <tissue evidence="1">Muscle</tissue>
    </source>
</reference>
<keyword evidence="1" id="KW-0695">RNA-directed DNA polymerase</keyword>
<accession>A0A9Q0Y9Q4</accession>